<accession>A0ABR9VMH3</accession>
<keyword evidence="4 7" id="KW-1133">Transmembrane helix</keyword>
<keyword evidence="2" id="KW-1003">Cell membrane</keyword>
<evidence type="ECO:0000256" key="1">
    <source>
        <dbReference type="ARBA" id="ARBA00004651"/>
    </source>
</evidence>
<keyword evidence="6" id="KW-0813">Transport</keyword>
<comment type="similarity">
    <text evidence="6">Belongs to the exbB/tolQ family.</text>
</comment>
<dbReference type="PANTHER" id="PTHR30625">
    <property type="entry name" value="PROTEIN TOLQ"/>
    <property type="match status" value="1"/>
</dbReference>
<keyword evidence="6" id="KW-0653">Protein transport</keyword>
<feature type="transmembrane region" description="Helical" evidence="7">
    <location>
        <begin position="59"/>
        <end position="77"/>
    </location>
</feature>
<dbReference type="RefSeq" id="WP_193944192.1">
    <property type="nucleotide sequence ID" value="NZ_JADEWB010000221.1"/>
</dbReference>
<name>A0ABR9VMH3_9CYAN</name>
<dbReference type="InterPro" id="IPR050790">
    <property type="entry name" value="ExbB/TolQ_transport"/>
</dbReference>
<protein>
    <submittedName>
        <fullName evidence="9">MotA/TolQ/ExbB proton channel family protein</fullName>
    </submittedName>
</protein>
<dbReference type="Proteomes" id="UP000606776">
    <property type="component" value="Unassembled WGS sequence"/>
</dbReference>
<dbReference type="EMBL" id="JADEWB010000221">
    <property type="protein sequence ID" value="MBE9238862.1"/>
    <property type="molecule type" value="Genomic_DNA"/>
</dbReference>
<feature type="transmembrane region" description="Helical" evidence="7">
    <location>
        <begin position="21"/>
        <end position="39"/>
    </location>
</feature>
<organism evidence="9 10">
    <name type="scientific">Sphaerospermopsis aphanizomenoides LEGE 00250</name>
    <dbReference type="NCBI Taxonomy" id="2777972"/>
    <lineage>
        <taxon>Bacteria</taxon>
        <taxon>Bacillati</taxon>
        <taxon>Cyanobacteriota</taxon>
        <taxon>Cyanophyceae</taxon>
        <taxon>Nostocales</taxon>
        <taxon>Aphanizomenonaceae</taxon>
        <taxon>Sphaerospermopsis</taxon>
        <taxon>Sphaerospermopsis aphanizomenoides</taxon>
    </lineage>
</organism>
<dbReference type="InterPro" id="IPR002898">
    <property type="entry name" value="MotA_ExbB_proton_chnl"/>
</dbReference>
<feature type="transmembrane region" description="Helical" evidence="7">
    <location>
        <begin position="211"/>
        <end position="235"/>
    </location>
</feature>
<keyword evidence="3 7" id="KW-0812">Transmembrane</keyword>
<gene>
    <name evidence="9" type="ORF">IQ227_23285</name>
</gene>
<evidence type="ECO:0000256" key="5">
    <source>
        <dbReference type="ARBA" id="ARBA00023136"/>
    </source>
</evidence>
<sequence>MTAKSLNFAHKSDRQELDIQIWFILLLGLIVTFGIYAAVLPIKSTFLGTLLYERGFTQILAIFFGGMVVTITVLKYGKIQSESRAFRKDLLPENITFDNPTSIQLEKLQQMLSQEKSLLARRCSRVIAAYIASGNKQSATEFAMEDSAFYSSTTETSYSIARILVWAIPLLGFIGTVVGISGAVNGFSGFLQQSSDIEQIKQGIGTVTSGLAVAFDTTLLALFVSVLVMIPLVLVERQESRLLLAIDIYINDRLLPRLKAAESLDRTIVNNAISQAFQKHLPSPEVLIKPAQEYAQQAADALAQGFLSEVGKIQEATNKLIQQMNYINQMAVKDRENFITTLTQQQQSSQESSQEIVEEMKQISTTIQENYQNINHDFNIHTEQISEGLQKAATSLDSRIAALENCAAQITKIVELQRSLEQSFQTLEKTAQLEQVLGEVRINLALLKPVLENLNKPRRITLVESDEKR</sequence>
<proteinExistence type="inferred from homology"/>
<comment type="subcellular location">
    <subcellularLocation>
        <location evidence="1">Cell membrane</location>
        <topology evidence="1">Multi-pass membrane protein</topology>
    </subcellularLocation>
    <subcellularLocation>
        <location evidence="6">Membrane</location>
        <topology evidence="6">Multi-pass membrane protein</topology>
    </subcellularLocation>
</comment>
<dbReference type="PANTHER" id="PTHR30625:SF11">
    <property type="entry name" value="MOTA_TOLQ_EXBB PROTON CHANNEL DOMAIN-CONTAINING PROTEIN"/>
    <property type="match status" value="1"/>
</dbReference>
<feature type="domain" description="MotA/TolQ/ExbB proton channel" evidence="8">
    <location>
        <begin position="132"/>
        <end position="237"/>
    </location>
</feature>
<reference evidence="9 10" key="1">
    <citation type="submission" date="2020-10" db="EMBL/GenBank/DDBJ databases">
        <authorList>
            <person name="Castelo-Branco R."/>
            <person name="Eusebio N."/>
            <person name="Adriana R."/>
            <person name="Vieira A."/>
            <person name="Brugerolle De Fraissinette N."/>
            <person name="Rezende De Castro R."/>
            <person name="Schneider M.P."/>
            <person name="Vasconcelos V."/>
            <person name="Leao P.N."/>
        </authorList>
    </citation>
    <scope>NUCLEOTIDE SEQUENCE [LARGE SCALE GENOMIC DNA]</scope>
    <source>
        <strain evidence="9 10">LEGE 00250</strain>
    </source>
</reference>
<keyword evidence="10" id="KW-1185">Reference proteome</keyword>
<evidence type="ECO:0000313" key="9">
    <source>
        <dbReference type="EMBL" id="MBE9238862.1"/>
    </source>
</evidence>
<evidence type="ECO:0000256" key="2">
    <source>
        <dbReference type="ARBA" id="ARBA00022475"/>
    </source>
</evidence>
<evidence type="ECO:0000256" key="7">
    <source>
        <dbReference type="SAM" id="Phobius"/>
    </source>
</evidence>
<evidence type="ECO:0000256" key="3">
    <source>
        <dbReference type="ARBA" id="ARBA00022692"/>
    </source>
</evidence>
<evidence type="ECO:0000313" key="10">
    <source>
        <dbReference type="Proteomes" id="UP000606776"/>
    </source>
</evidence>
<comment type="caution">
    <text evidence="9">The sequence shown here is derived from an EMBL/GenBank/DDBJ whole genome shotgun (WGS) entry which is preliminary data.</text>
</comment>
<evidence type="ECO:0000256" key="6">
    <source>
        <dbReference type="RuleBase" id="RU004057"/>
    </source>
</evidence>
<dbReference type="Pfam" id="PF01618">
    <property type="entry name" value="MotA_ExbB"/>
    <property type="match status" value="1"/>
</dbReference>
<evidence type="ECO:0000256" key="4">
    <source>
        <dbReference type="ARBA" id="ARBA00022989"/>
    </source>
</evidence>
<evidence type="ECO:0000259" key="8">
    <source>
        <dbReference type="Pfam" id="PF01618"/>
    </source>
</evidence>
<feature type="transmembrane region" description="Helical" evidence="7">
    <location>
        <begin position="163"/>
        <end position="191"/>
    </location>
</feature>
<keyword evidence="5 7" id="KW-0472">Membrane</keyword>